<dbReference type="CDD" id="cd23763">
    <property type="entry name" value="ASKHA_ATPase_ROK"/>
    <property type="match status" value="1"/>
</dbReference>
<proteinExistence type="inferred from homology"/>
<organism evidence="2 3">
    <name type="scientific">Aerophobetes bacterium</name>
    <dbReference type="NCBI Taxonomy" id="2030807"/>
    <lineage>
        <taxon>Bacteria</taxon>
        <taxon>Candidatus Aerophobota</taxon>
    </lineage>
</organism>
<dbReference type="PANTHER" id="PTHR18964">
    <property type="entry name" value="ROK (REPRESSOR, ORF, KINASE) FAMILY"/>
    <property type="match status" value="1"/>
</dbReference>
<dbReference type="Proteomes" id="UP000319130">
    <property type="component" value="Unassembled WGS sequence"/>
</dbReference>
<dbReference type="SUPFAM" id="SSF53067">
    <property type="entry name" value="Actin-like ATPase domain"/>
    <property type="match status" value="1"/>
</dbReference>
<dbReference type="InterPro" id="IPR036390">
    <property type="entry name" value="WH_DNA-bd_sf"/>
</dbReference>
<evidence type="ECO:0000256" key="1">
    <source>
        <dbReference type="ARBA" id="ARBA00006479"/>
    </source>
</evidence>
<dbReference type="SUPFAM" id="SSF46785">
    <property type="entry name" value="Winged helix' DNA-binding domain"/>
    <property type="match status" value="1"/>
</dbReference>
<gene>
    <name evidence="2" type="ORF">E3J48_03405</name>
</gene>
<dbReference type="InterPro" id="IPR000600">
    <property type="entry name" value="ROK"/>
</dbReference>
<sequence length="361" mass="40358">MIRRKLNSTRVISALRKKRCLSKKEIAYICRLSLPTVDSIIRLFLNKGIVKEAGYETSSGGRRPMLYQFNDKIKYAIGVDFEIPELTVLITDLSGSPVNKSASHLPVEAGADRAIQFVGEQIGNLVKNTQLRNEDVVGIGFGAPAFIRNGEITISGKNLPPWRNVPVKRMLEEMTGVPVSVDNDVNLMTLSESHHMKYQDEVLVYLTLRRGTRGDIRMGGGVLLKGEVFHGAHGNAGTLRHAYMNLSKKVNAEEAIEEAIADRDPQEMVEKLKNHLVIPMINMISLFDPDRAVINAGILGESEPLFIQECEEELKRHLPGVFNWDLRLEPARDREFPCAKGAALSILQALFKNPDVFFEKL</sequence>
<dbReference type="Pfam" id="PF00480">
    <property type="entry name" value="ROK"/>
    <property type="match status" value="1"/>
</dbReference>
<protein>
    <submittedName>
        <fullName evidence="2">ROK family protein</fullName>
    </submittedName>
</protein>
<reference evidence="2 3" key="1">
    <citation type="submission" date="2019-03" db="EMBL/GenBank/DDBJ databases">
        <title>Metabolic potential of uncultured bacteria and archaea associated with petroleum seepage in deep-sea sediments.</title>
        <authorList>
            <person name="Dong X."/>
            <person name="Hubert C."/>
        </authorList>
    </citation>
    <scope>NUCLEOTIDE SEQUENCE [LARGE SCALE GENOMIC DNA]</scope>
    <source>
        <strain evidence="2">E29_bin52</strain>
    </source>
</reference>
<dbReference type="Gene3D" id="3.30.420.40">
    <property type="match status" value="2"/>
</dbReference>
<dbReference type="AlphaFoldDB" id="A0A523W7I6"/>
<evidence type="ECO:0000313" key="3">
    <source>
        <dbReference type="Proteomes" id="UP000319130"/>
    </source>
</evidence>
<evidence type="ECO:0000313" key="2">
    <source>
        <dbReference type="EMBL" id="TET62957.1"/>
    </source>
</evidence>
<dbReference type="InterPro" id="IPR036388">
    <property type="entry name" value="WH-like_DNA-bd_sf"/>
</dbReference>
<dbReference type="InterPro" id="IPR043129">
    <property type="entry name" value="ATPase_NBD"/>
</dbReference>
<name>A0A523W7I6_UNCAE</name>
<comment type="caution">
    <text evidence="2">The sequence shown here is derived from an EMBL/GenBank/DDBJ whole genome shotgun (WGS) entry which is preliminary data.</text>
</comment>
<comment type="similarity">
    <text evidence="1">Belongs to the ROK (NagC/XylR) family.</text>
</comment>
<dbReference type="PANTHER" id="PTHR18964:SF149">
    <property type="entry name" value="BIFUNCTIONAL UDP-N-ACETYLGLUCOSAMINE 2-EPIMERASE_N-ACETYLMANNOSAMINE KINASE"/>
    <property type="match status" value="1"/>
</dbReference>
<dbReference type="EMBL" id="SOIZ01000144">
    <property type="protein sequence ID" value="TET62957.1"/>
    <property type="molecule type" value="Genomic_DNA"/>
</dbReference>
<accession>A0A523W7I6</accession>
<dbReference type="Gene3D" id="1.10.10.10">
    <property type="entry name" value="Winged helix-like DNA-binding domain superfamily/Winged helix DNA-binding domain"/>
    <property type="match status" value="1"/>
</dbReference>